<dbReference type="EMBL" id="FCOI02000038">
    <property type="protein sequence ID" value="SAK92183.1"/>
    <property type="molecule type" value="Genomic_DNA"/>
</dbReference>
<organism evidence="2 3">
    <name type="scientific">Caballeronia temeraria</name>
    <dbReference type="NCBI Taxonomy" id="1777137"/>
    <lineage>
        <taxon>Bacteria</taxon>
        <taxon>Pseudomonadati</taxon>
        <taxon>Pseudomonadota</taxon>
        <taxon>Betaproteobacteria</taxon>
        <taxon>Burkholderiales</taxon>
        <taxon>Burkholderiaceae</taxon>
        <taxon>Caballeronia</taxon>
    </lineage>
</organism>
<keyword evidence="3" id="KW-1185">Reference proteome</keyword>
<dbReference type="Proteomes" id="UP000054624">
    <property type="component" value="Unassembled WGS sequence"/>
</dbReference>
<gene>
    <name evidence="2" type="ORF">AWB76_06776</name>
</gene>
<reference evidence="3" key="1">
    <citation type="submission" date="2016-01" db="EMBL/GenBank/DDBJ databases">
        <authorList>
            <person name="Peeters Charlotte."/>
        </authorList>
    </citation>
    <scope>NUCLEOTIDE SEQUENCE [LARGE SCALE GENOMIC DNA]</scope>
</reference>
<name>A0A158DCK5_9BURK</name>
<dbReference type="AlphaFoldDB" id="A0A158DCK5"/>
<feature type="region of interest" description="Disordered" evidence="1">
    <location>
        <begin position="1"/>
        <end position="57"/>
    </location>
</feature>
<evidence type="ECO:0000256" key="1">
    <source>
        <dbReference type="SAM" id="MobiDB-lite"/>
    </source>
</evidence>
<proteinExistence type="predicted"/>
<sequence>MGRNRGAVPQIAMCSAPAGGRLQRRGDFDRSSPTRRRAARHRDGQSLGPQEPKRQTSRCAVPLLHGRVRSTRRSGLIGSAIIGTGIPRHAPIVSAGLPLLRRPLCPRKRPVIDFGHCVQEDEAEPFDGSREIAQDAVARVMPSGARITSVTASITLSPTRSRANTTLSHRISAHCMTLVLTELASGCRIA</sequence>
<protein>
    <submittedName>
        <fullName evidence="2">Uncharacterized protein</fullName>
    </submittedName>
</protein>
<evidence type="ECO:0000313" key="2">
    <source>
        <dbReference type="EMBL" id="SAK92183.1"/>
    </source>
</evidence>
<accession>A0A158DCK5</accession>
<evidence type="ECO:0000313" key="3">
    <source>
        <dbReference type="Proteomes" id="UP000054624"/>
    </source>
</evidence>